<dbReference type="SUPFAM" id="SSF88697">
    <property type="entry name" value="PUA domain-like"/>
    <property type="match status" value="1"/>
</dbReference>
<dbReference type="InterPro" id="IPR038250">
    <property type="entry name" value="TGT_C2_sf"/>
</dbReference>
<dbReference type="Pfam" id="PF01472">
    <property type="entry name" value="PUA"/>
    <property type="match status" value="1"/>
</dbReference>
<dbReference type="Gene3D" id="2.30.130.10">
    <property type="entry name" value="PUA domain"/>
    <property type="match status" value="1"/>
</dbReference>
<dbReference type="SMART" id="SM00359">
    <property type="entry name" value="PUA"/>
    <property type="match status" value="1"/>
</dbReference>
<dbReference type="SUPFAM" id="SSF88802">
    <property type="entry name" value="Pre-PUA domain"/>
    <property type="match status" value="1"/>
</dbReference>
<reference evidence="2 3" key="1">
    <citation type="journal article" date="2019" name="Int. J. Syst. Evol. Microbiol.">
        <title>The Global Catalogue of Microorganisms (GCM) 10K type strain sequencing project: providing services to taxonomists for standard genome sequencing and annotation.</title>
        <authorList>
            <consortium name="The Broad Institute Genomics Platform"/>
            <consortium name="The Broad Institute Genome Sequencing Center for Infectious Disease"/>
            <person name="Wu L."/>
            <person name="Ma J."/>
        </authorList>
    </citation>
    <scope>NUCLEOTIDE SEQUENCE [LARGE SCALE GENOMIC DNA]</scope>
    <source>
        <strain evidence="2 3">CGMCC 1.12125</strain>
    </source>
</reference>
<evidence type="ECO:0000313" key="2">
    <source>
        <dbReference type="EMBL" id="MFD1586973.1"/>
    </source>
</evidence>
<evidence type="ECO:0000259" key="1">
    <source>
        <dbReference type="SMART" id="SM00359"/>
    </source>
</evidence>
<dbReference type="PROSITE" id="PS50890">
    <property type="entry name" value="PUA"/>
    <property type="match status" value="1"/>
</dbReference>
<proteinExistence type="predicted"/>
<protein>
    <submittedName>
        <fullName evidence="2">PUA domain-containing protein</fullName>
    </submittedName>
</protein>
<dbReference type="Gene3D" id="3.10.450.90">
    <property type="entry name" value="ArcTGT, C2 domain"/>
    <property type="match status" value="1"/>
</dbReference>
<comment type="caution">
    <text evidence="2">The sequence shown here is derived from an EMBL/GenBank/DDBJ whole genome shotgun (WGS) entry which is preliminary data.</text>
</comment>
<dbReference type="InterPro" id="IPR029402">
    <property type="entry name" value="TGT_C2"/>
</dbReference>
<gene>
    <name evidence="2" type="ORF">ACFR9U_08255</name>
</gene>
<feature type="domain" description="PUA" evidence="1">
    <location>
        <begin position="80"/>
        <end position="154"/>
    </location>
</feature>
<evidence type="ECO:0000313" key="3">
    <source>
        <dbReference type="Proteomes" id="UP001597119"/>
    </source>
</evidence>
<organism evidence="2 3">
    <name type="scientific">Halorientalis brevis</name>
    <dbReference type="NCBI Taxonomy" id="1126241"/>
    <lineage>
        <taxon>Archaea</taxon>
        <taxon>Methanobacteriati</taxon>
        <taxon>Methanobacteriota</taxon>
        <taxon>Stenosarchaea group</taxon>
        <taxon>Halobacteria</taxon>
        <taxon>Halobacteriales</taxon>
        <taxon>Haloarculaceae</taxon>
        <taxon>Halorientalis</taxon>
    </lineage>
</organism>
<dbReference type="RefSeq" id="WP_247375628.1">
    <property type="nucleotide sequence ID" value="NZ_JALLGV010000001.1"/>
</dbReference>
<dbReference type="InterPro" id="IPR036974">
    <property type="entry name" value="PUA_sf"/>
</dbReference>
<accession>A0ABD6CC18</accession>
<name>A0ABD6CC18_9EURY</name>
<dbReference type="AlphaFoldDB" id="A0ABD6CC18"/>
<dbReference type="InterPro" id="IPR002478">
    <property type="entry name" value="PUA"/>
</dbReference>
<dbReference type="CDD" id="cd21149">
    <property type="entry name" value="PUA_archaeosine_TGT"/>
    <property type="match status" value="1"/>
</dbReference>
<sequence>MQTDERRMLRRVADYQFGAGAGTALFPDGEELTVYRTTSGRPNQVVADAGRLITYGVDGRFRLGVTGGKRLQAGLDAPTHRVVLGDESEPFVRKGRNAFAKFVQAADEGIRPGDEVLVVHADGPLLGVGRAELSGAGMRDFESGMAVFVRDGAGPAEGDSTAEPADS</sequence>
<dbReference type="InterPro" id="IPR015947">
    <property type="entry name" value="PUA-like_sf"/>
</dbReference>
<keyword evidence="3" id="KW-1185">Reference proteome</keyword>
<dbReference type="Proteomes" id="UP001597119">
    <property type="component" value="Unassembled WGS sequence"/>
</dbReference>
<dbReference type="Pfam" id="PF14810">
    <property type="entry name" value="TGT_C2"/>
    <property type="match status" value="1"/>
</dbReference>
<dbReference type="EMBL" id="JBHUDJ010000003">
    <property type="protein sequence ID" value="MFD1586973.1"/>
    <property type="molecule type" value="Genomic_DNA"/>
</dbReference>